<dbReference type="SUPFAM" id="SSF48150">
    <property type="entry name" value="DNA-glycosylase"/>
    <property type="match status" value="1"/>
</dbReference>
<dbReference type="PANTHER" id="PTHR30037">
    <property type="entry name" value="DNA-3-METHYLADENINE GLYCOSYLASE 1"/>
    <property type="match status" value="1"/>
</dbReference>
<name>A0ABU1W4B5_9GAMM</name>
<gene>
    <name evidence="1" type="ORF">J2W69_003775</name>
</gene>
<comment type="caution">
    <text evidence="1">The sequence shown here is derived from an EMBL/GenBank/DDBJ whole genome shotgun (WGS) entry which is preliminary data.</text>
</comment>
<evidence type="ECO:0000313" key="1">
    <source>
        <dbReference type="EMBL" id="MDR7122797.1"/>
    </source>
</evidence>
<sequence length="234" mass="26126">MMSYAESFAVIFHRAAERKGGKAALQALLSKPRTAVQLSQLTDAECLSEFSKKIFQSGFVWSVVEKKWPGFEELFFGFEPEKMLLMSDEMLAAKATDPRIIRNATKVFAIRDNALMIQQVADQYGSFGAFLAQWPGEDIIGLWGYLKKQGSRLGGNTGAYALRMLGKDTFIISQDLEAYLRNFGVVEGGLTSQKNQKAIQQQFNLWQQESGLSLQEISKVVAFSFGDNHVGLKM</sequence>
<dbReference type="Proteomes" id="UP001257909">
    <property type="component" value="Unassembled WGS sequence"/>
</dbReference>
<reference evidence="1 2" key="1">
    <citation type="submission" date="2023-07" db="EMBL/GenBank/DDBJ databases">
        <title>Sorghum-associated microbial communities from plants grown in Nebraska, USA.</title>
        <authorList>
            <person name="Schachtman D."/>
        </authorList>
    </citation>
    <scope>NUCLEOTIDE SEQUENCE [LARGE SCALE GENOMIC DNA]</scope>
    <source>
        <strain evidence="1 2">4138</strain>
    </source>
</reference>
<organism evidence="1 2">
    <name type="scientific">Rheinheimera soli</name>
    <dbReference type="NCBI Taxonomy" id="443616"/>
    <lineage>
        <taxon>Bacteria</taxon>
        <taxon>Pseudomonadati</taxon>
        <taxon>Pseudomonadota</taxon>
        <taxon>Gammaproteobacteria</taxon>
        <taxon>Chromatiales</taxon>
        <taxon>Chromatiaceae</taxon>
        <taxon>Rheinheimera</taxon>
    </lineage>
</organism>
<protein>
    <submittedName>
        <fullName evidence="1">3-methyladenine DNA glycosylase Tag</fullName>
    </submittedName>
</protein>
<dbReference type="PANTHER" id="PTHR30037:SF3">
    <property type="entry name" value="BLR0857 PROTEIN"/>
    <property type="match status" value="1"/>
</dbReference>
<dbReference type="RefSeq" id="WP_310281325.1">
    <property type="nucleotide sequence ID" value="NZ_JAVDWR010000022.1"/>
</dbReference>
<dbReference type="InterPro" id="IPR011257">
    <property type="entry name" value="DNA_glycosylase"/>
</dbReference>
<proteinExistence type="predicted"/>
<dbReference type="InterPro" id="IPR052891">
    <property type="entry name" value="DNA-3mA_glycosylase"/>
</dbReference>
<accession>A0ABU1W4B5</accession>
<dbReference type="EMBL" id="JAVDWR010000022">
    <property type="protein sequence ID" value="MDR7122797.1"/>
    <property type="molecule type" value="Genomic_DNA"/>
</dbReference>
<dbReference type="Gene3D" id="1.10.340.30">
    <property type="entry name" value="Hypothetical protein, domain 2"/>
    <property type="match status" value="1"/>
</dbReference>
<dbReference type="Pfam" id="PF03352">
    <property type="entry name" value="Adenine_glyco"/>
    <property type="match status" value="1"/>
</dbReference>
<evidence type="ECO:0000313" key="2">
    <source>
        <dbReference type="Proteomes" id="UP001257909"/>
    </source>
</evidence>
<dbReference type="InterPro" id="IPR005019">
    <property type="entry name" value="Adenine_glyco"/>
</dbReference>
<keyword evidence="2" id="KW-1185">Reference proteome</keyword>